<dbReference type="EC" id="4.3.2.11" evidence="5"/>
<dbReference type="EMBL" id="AP018164">
    <property type="protein sequence ID" value="BAX93292.1"/>
    <property type="molecule type" value="Genomic_DNA"/>
</dbReference>
<dbReference type="Pfam" id="PF10862">
    <property type="entry name" value="FcoT"/>
    <property type="match status" value="1"/>
</dbReference>
<dbReference type="AlphaFoldDB" id="A0A1Z4EK35"/>
<evidence type="ECO:0000256" key="2">
    <source>
        <dbReference type="ARBA" id="ARBA00023098"/>
    </source>
</evidence>
<protein>
    <recommendedName>
        <fullName evidence="6">(2E)-enoyl-[ACP] glycyltransferase</fullName>
        <ecNumber evidence="5">4.3.2.11</ecNumber>
    </recommendedName>
    <alternativeName>
        <fullName evidence="7">(2E)-unsaturated fatty acyl-[ACP] glycyltransferase</fullName>
    </alternativeName>
</protein>
<comment type="catalytic activity">
    <reaction evidence="8">
        <text>a (3R)-3-[(carboxymethyl)amino]fatty acid + holo-[ACP] + H(+) = a (2E)-enoyl-[ACP] + glycine + H2O</text>
        <dbReference type="Rhea" id="RHEA:74923"/>
        <dbReference type="Rhea" id="RHEA-COMP:9685"/>
        <dbReference type="Rhea" id="RHEA-COMP:9925"/>
        <dbReference type="ChEBI" id="CHEBI:15377"/>
        <dbReference type="ChEBI" id="CHEBI:15378"/>
        <dbReference type="ChEBI" id="CHEBI:57305"/>
        <dbReference type="ChEBI" id="CHEBI:64479"/>
        <dbReference type="ChEBI" id="CHEBI:78784"/>
        <dbReference type="ChEBI" id="CHEBI:193080"/>
        <dbReference type="EC" id="4.3.2.11"/>
    </reaction>
    <physiologicalReaction direction="right-to-left" evidence="8">
        <dbReference type="Rhea" id="RHEA:74925"/>
    </physiologicalReaction>
</comment>
<dbReference type="Proteomes" id="UP000217736">
    <property type="component" value="Chromosome"/>
</dbReference>
<dbReference type="OrthoDB" id="510402at2"/>
<evidence type="ECO:0000256" key="3">
    <source>
        <dbReference type="ARBA" id="ARBA00023239"/>
    </source>
</evidence>
<accession>A0A1Z4EK35</accession>
<dbReference type="GO" id="GO:0016829">
    <property type="term" value="F:lyase activity"/>
    <property type="evidence" value="ECO:0007669"/>
    <property type="project" value="UniProtKB-KW"/>
</dbReference>
<proteinExistence type="inferred from homology"/>
<evidence type="ECO:0000313" key="9">
    <source>
        <dbReference type="EMBL" id="BAX93292.1"/>
    </source>
</evidence>
<dbReference type="Gene3D" id="3.10.129.30">
    <property type="entry name" value="Rv0098, thioesterase-like hot dog domain"/>
    <property type="match status" value="1"/>
</dbReference>
<dbReference type="InterPro" id="IPR022598">
    <property type="entry name" value="FcoT_ThioEstase"/>
</dbReference>
<keyword evidence="2" id="KW-0443">Lipid metabolism</keyword>
<gene>
    <name evidence="9" type="ORF">MSG_03153</name>
</gene>
<organism evidence="9 10">
    <name type="scientific">Mycobacterium shigaense</name>
    <dbReference type="NCBI Taxonomy" id="722731"/>
    <lineage>
        <taxon>Bacteria</taxon>
        <taxon>Bacillati</taxon>
        <taxon>Actinomycetota</taxon>
        <taxon>Actinomycetes</taxon>
        <taxon>Mycobacteriales</taxon>
        <taxon>Mycobacteriaceae</taxon>
        <taxon>Mycobacterium</taxon>
        <taxon>Mycobacterium simiae complex</taxon>
    </lineage>
</organism>
<keyword evidence="10" id="KW-1185">Reference proteome</keyword>
<sequence>MSAPEAFPAAHIATEGGEGTVPIAEELLSMVLEPYSYKGCRYLVDAEYKSTGDSVLAYGSFRIEQPAYIRSTGHFNAVELVICFNQLAYAAFAPAIINRELPIVDGYSIADFFDNQLPSMLIRSTSSQFKKSINAQSFSARLLCENFRIIERTRRYLSIPCSIEFWDQSGGAASGQIELAVLNIP</sequence>
<reference evidence="10" key="1">
    <citation type="submission" date="2017-06" db="EMBL/GenBank/DDBJ databases">
        <title>Complete Genome Sequence of Mycobacterium shigaense.</title>
        <authorList>
            <person name="Fukano H."/>
            <person name="Yoshida M."/>
            <person name="Kazumi Y."/>
            <person name="Ogura Y."/>
            <person name="Mitarai S."/>
            <person name="Hayashi T."/>
            <person name="Hoshino Y."/>
        </authorList>
    </citation>
    <scope>NUCLEOTIDE SEQUENCE [LARGE SCALE GENOMIC DNA]</scope>
    <source>
        <strain evidence="10">UN-152</strain>
    </source>
</reference>
<dbReference type="InterPro" id="IPR043064">
    <property type="entry name" value="FcoT_ThioEstase_Rv0098-like_sf"/>
</dbReference>
<dbReference type="GO" id="GO:0006631">
    <property type="term" value="P:fatty acid metabolic process"/>
    <property type="evidence" value="ECO:0007669"/>
    <property type="project" value="UniProtKB-KW"/>
</dbReference>
<evidence type="ECO:0000256" key="1">
    <source>
        <dbReference type="ARBA" id="ARBA00022832"/>
    </source>
</evidence>
<comment type="similarity">
    <text evidence="4">Belongs to the FcoT family.</text>
</comment>
<evidence type="ECO:0000256" key="7">
    <source>
        <dbReference type="ARBA" id="ARBA00035448"/>
    </source>
</evidence>
<dbReference type="RefSeq" id="WP_096441009.1">
    <property type="nucleotide sequence ID" value="NZ_AP018164.1"/>
</dbReference>
<evidence type="ECO:0000256" key="6">
    <source>
        <dbReference type="ARBA" id="ARBA00035169"/>
    </source>
</evidence>
<evidence type="ECO:0000256" key="8">
    <source>
        <dbReference type="ARBA" id="ARBA00048742"/>
    </source>
</evidence>
<evidence type="ECO:0000313" key="10">
    <source>
        <dbReference type="Proteomes" id="UP000217736"/>
    </source>
</evidence>
<evidence type="ECO:0000256" key="5">
    <source>
        <dbReference type="ARBA" id="ARBA00035127"/>
    </source>
</evidence>
<keyword evidence="3" id="KW-0456">Lyase</keyword>
<dbReference type="KEGG" id="mshg:MSG_03153"/>
<evidence type="ECO:0000256" key="4">
    <source>
        <dbReference type="ARBA" id="ARBA00035117"/>
    </source>
</evidence>
<name>A0A1Z4EK35_9MYCO</name>
<keyword evidence="1" id="KW-0276">Fatty acid metabolism</keyword>